<dbReference type="AlphaFoldDB" id="E8UA59"/>
<sequence length="159" mass="17574">MTELQRIVDALKRSGLNVEAVDDGDGALVRTDNARVALFAEHADEGGILVRLHLDLDLYVDEDALPEVLMGVNLMNQGLDYGSLVLDPVTDEDEEDDVAETLGDDEERVTFAVLGRSVLHLSDLSETEIARLATHLQRFEREIGDTVERTLHGHKSLRA</sequence>
<evidence type="ECO:0008006" key="3">
    <source>
        <dbReference type="Google" id="ProtNLM"/>
    </source>
</evidence>
<protein>
    <recommendedName>
        <fullName evidence="3">Sensory transduction regulator</fullName>
    </recommendedName>
</protein>
<dbReference type="OrthoDB" id="67844at2"/>
<dbReference type="RefSeq" id="WP_013557453.1">
    <property type="nucleotide sequence ID" value="NC_014958.1"/>
</dbReference>
<dbReference type="KEGG" id="dmr:Deima_2310"/>
<dbReference type="STRING" id="709986.Deima_2310"/>
<dbReference type="EMBL" id="CP002454">
    <property type="protein sequence ID" value="ADV67948.1"/>
    <property type="molecule type" value="Genomic_DNA"/>
</dbReference>
<name>E8UA59_DEIML</name>
<evidence type="ECO:0000313" key="1">
    <source>
        <dbReference type="EMBL" id="ADV67948.1"/>
    </source>
</evidence>
<evidence type="ECO:0000313" key="2">
    <source>
        <dbReference type="Proteomes" id="UP000008635"/>
    </source>
</evidence>
<accession>E8UA59</accession>
<keyword evidence="2" id="KW-1185">Reference proteome</keyword>
<organism evidence="1 2">
    <name type="scientific">Deinococcus maricopensis (strain DSM 21211 / LMG 22137 / NRRL B-23946 / LB-34)</name>
    <dbReference type="NCBI Taxonomy" id="709986"/>
    <lineage>
        <taxon>Bacteria</taxon>
        <taxon>Thermotogati</taxon>
        <taxon>Deinococcota</taxon>
        <taxon>Deinococci</taxon>
        <taxon>Deinococcales</taxon>
        <taxon>Deinococcaceae</taxon>
        <taxon>Deinococcus</taxon>
    </lineage>
</organism>
<dbReference type="HOGENOM" id="CLU_1675030_0_0_0"/>
<gene>
    <name evidence="1" type="ordered locus">Deima_2310</name>
</gene>
<dbReference type="Proteomes" id="UP000008635">
    <property type="component" value="Chromosome"/>
</dbReference>
<reference evidence="1 2" key="1">
    <citation type="journal article" date="2011" name="Stand. Genomic Sci.">
        <title>Complete genome sequence of Deinococcus maricopensis type strain (LB-34).</title>
        <authorList>
            <person name="Pukall R."/>
            <person name="Zeytun A."/>
            <person name="Lucas S."/>
            <person name="Lapidus A."/>
            <person name="Hammon N."/>
            <person name="Deshpande S."/>
            <person name="Nolan M."/>
            <person name="Cheng J.F."/>
            <person name="Pitluck S."/>
            <person name="Liolios K."/>
            <person name="Pagani I."/>
            <person name="Mikhailova N."/>
            <person name="Ivanova N."/>
            <person name="Mavromatis K."/>
            <person name="Pati A."/>
            <person name="Tapia R."/>
            <person name="Han C."/>
            <person name="Goodwin L."/>
            <person name="Chen A."/>
            <person name="Palaniappan K."/>
            <person name="Land M."/>
            <person name="Hauser L."/>
            <person name="Chang Y.J."/>
            <person name="Jeffries C.D."/>
            <person name="Brambilla E.M."/>
            <person name="Rohde M."/>
            <person name="Goker M."/>
            <person name="Detter J.C."/>
            <person name="Woyke T."/>
            <person name="Bristow J."/>
            <person name="Eisen J.A."/>
            <person name="Markowitz V."/>
            <person name="Hugenholtz P."/>
            <person name="Kyrpides N.C."/>
            <person name="Klenk H.P."/>
        </authorList>
    </citation>
    <scope>NUCLEOTIDE SEQUENCE [LARGE SCALE GENOMIC DNA]</scope>
    <source>
        <strain evidence="2">DSM 21211 / LMG 22137 / NRRL B-23946 / LB-34</strain>
    </source>
</reference>
<proteinExistence type="predicted"/>
<reference evidence="2" key="2">
    <citation type="submission" date="2011-01" db="EMBL/GenBank/DDBJ databases">
        <title>The complete genome of Deinococcus maricopensis DSM 21211.</title>
        <authorList>
            <consortium name="US DOE Joint Genome Institute (JGI-PGF)"/>
            <person name="Lucas S."/>
            <person name="Copeland A."/>
            <person name="Lapidus A."/>
            <person name="Goodwin L."/>
            <person name="Pitluck S."/>
            <person name="Kyrpides N."/>
            <person name="Mavromatis K."/>
            <person name="Pagani I."/>
            <person name="Ivanova N."/>
            <person name="Ovchinnikova G."/>
            <person name="Zeytun A."/>
            <person name="Detter J.C."/>
            <person name="Han C."/>
            <person name="Land M."/>
            <person name="Hauser L."/>
            <person name="Markowitz V."/>
            <person name="Cheng J.-F."/>
            <person name="Hugenholtz P."/>
            <person name="Woyke T."/>
            <person name="Wu D."/>
            <person name="Pukall R."/>
            <person name="Gehrich-Schroeter G."/>
            <person name="Brambilla E."/>
            <person name="Klenk H.-P."/>
            <person name="Eisen J.A."/>
        </authorList>
    </citation>
    <scope>NUCLEOTIDE SEQUENCE [LARGE SCALE GENOMIC DNA]</scope>
    <source>
        <strain evidence="2">DSM 21211 / LMG 22137 / NRRL B-23946 / LB-34</strain>
    </source>
</reference>